<evidence type="ECO:0000256" key="1">
    <source>
        <dbReference type="SAM" id="MobiDB-lite"/>
    </source>
</evidence>
<organism evidence="2">
    <name type="scientific">Daucus carota subsp. sativus</name>
    <name type="common">Carrot</name>
    <dbReference type="NCBI Taxonomy" id="79200"/>
    <lineage>
        <taxon>Eukaryota</taxon>
        <taxon>Viridiplantae</taxon>
        <taxon>Streptophyta</taxon>
        <taxon>Embryophyta</taxon>
        <taxon>Tracheophyta</taxon>
        <taxon>Spermatophyta</taxon>
        <taxon>Magnoliopsida</taxon>
        <taxon>eudicotyledons</taxon>
        <taxon>Gunneridae</taxon>
        <taxon>Pentapetalae</taxon>
        <taxon>asterids</taxon>
        <taxon>campanulids</taxon>
        <taxon>Apiales</taxon>
        <taxon>Apiaceae</taxon>
        <taxon>Apioideae</taxon>
        <taxon>Scandiceae</taxon>
        <taxon>Daucinae</taxon>
        <taxon>Daucus</taxon>
        <taxon>Daucus sect. Daucus</taxon>
    </lineage>
</organism>
<gene>
    <name evidence="2" type="ORF">DCAR_004375</name>
    <name evidence="3" type="ORF">DCAR_0104723</name>
</gene>
<dbReference type="EMBL" id="LNRQ01000001">
    <property type="protein sequence ID" value="KZN11719.1"/>
    <property type="molecule type" value="Genomic_DNA"/>
</dbReference>
<name>A0A166J2E6_DAUCS</name>
<feature type="region of interest" description="Disordered" evidence="1">
    <location>
        <begin position="141"/>
        <end position="246"/>
    </location>
</feature>
<proteinExistence type="predicted"/>
<keyword evidence="4" id="KW-1185">Reference proteome</keyword>
<dbReference type="AlphaFoldDB" id="A0A166J2E6"/>
<feature type="compositionally biased region" description="Pro residues" evidence="1">
    <location>
        <begin position="152"/>
        <end position="246"/>
    </location>
</feature>
<reference evidence="3" key="2">
    <citation type="submission" date="2022-03" db="EMBL/GenBank/DDBJ databases">
        <title>Draft title - Genomic analysis of global carrot germplasm unveils the trajectory of domestication and the origin of high carotenoid orange carrot.</title>
        <authorList>
            <person name="Iorizzo M."/>
            <person name="Ellison S."/>
            <person name="Senalik D."/>
            <person name="Macko-Podgorni A."/>
            <person name="Grzebelus D."/>
            <person name="Bostan H."/>
            <person name="Rolling W."/>
            <person name="Curaba J."/>
            <person name="Simon P."/>
        </authorList>
    </citation>
    <scope>NUCLEOTIDE SEQUENCE</scope>
    <source>
        <tissue evidence="3">Leaf</tissue>
    </source>
</reference>
<accession>A0A166J2E6</accession>
<protein>
    <recommendedName>
        <fullName evidence="5">Prolamin-like domain-containing protein</fullName>
    </recommendedName>
</protein>
<evidence type="ECO:0000313" key="4">
    <source>
        <dbReference type="Proteomes" id="UP000077755"/>
    </source>
</evidence>
<sequence length="246" mass="26167">MAKPAFMKIAQWKGGIVPVMYCRIDIQHNALVPYGESQYEDEKLPVKRTWPLFPFPIPHFQLPHYFTAPKKPVISPDCIKAKLALSDCVKEKLVSAWYSAPLVKDCCHPIANHKKSCPDFIVKIDELLIPHYMMSTCHAPNHSGKHADVPSASPPTGPPPKGPVGPSPKGPVGPSPSPKGPPSKPKGPVGPPSEPKGPVSPPPKSPPSKPKGPVSPPPKGPPSKPKGPVGPPPKPKGPTPPIDSTT</sequence>
<evidence type="ECO:0000313" key="2">
    <source>
        <dbReference type="EMBL" id="KZN11719.1"/>
    </source>
</evidence>
<evidence type="ECO:0000313" key="3">
    <source>
        <dbReference type="EMBL" id="WOG85532.1"/>
    </source>
</evidence>
<dbReference type="Proteomes" id="UP000077755">
    <property type="component" value="Chromosome 1"/>
</dbReference>
<dbReference type="EMBL" id="CP093343">
    <property type="protein sequence ID" value="WOG85532.1"/>
    <property type="molecule type" value="Genomic_DNA"/>
</dbReference>
<reference evidence="2" key="1">
    <citation type="journal article" date="2016" name="Nat. Genet.">
        <title>A high-quality carrot genome assembly provides new insights into carotenoid accumulation and asterid genome evolution.</title>
        <authorList>
            <person name="Iorizzo M."/>
            <person name="Ellison S."/>
            <person name="Senalik D."/>
            <person name="Zeng P."/>
            <person name="Satapoomin P."/>
            <person name="Huang J."/>
            <person name="Bowman M."/>
            <person name="Iovene M."/>
            <person name="Sanseverino W."/>
            <person name="Cavagnaro P."/>
            <person name="Yildiz M."/>
            <person name="Macko-Podgorni A."/>
            <person name="Moranska E."/>
            <person name="Grzebelus E."/>
            <person name="Grzebelus D."/>
            <person name="Ashrafi H."/>
            <person name="Zheng Z."/>
            <person name="Cheng S."/>
            <person name="Spooner D."/>
            <person name="Van Deynze A."/>
            <person name="Simon P."/>
        </authorList>
    </citation>
    <scope>NUCLEOTIDE SEQUENCE [LARGE SCALE GENOMIC DNA]</scope>
    <source>
        <tissue evidence="2">Leaf</tissue>
    </source>
</reference>
<evidence type="ECO:0008006" key="5">
    <source>
        <dbReference type="Google" id="ProtNLM"/>
    </source>
</evidence>
<dbReference type="Gramene" id="KZN11719">
    <property type="protein sequence ID" value="KZN11719"/>
    <property type="gene ID" value="DCAR_004375"/>
</dbReference>